<proteinExistence type="predicted"/>
<dbReference type="RefSeq" id="WP_104509651.1">
    <property type="nucleotide sequence ID" value="NZ_JACIGC010000013.1"/>
</dbReference>
<protein>
    <recommendedName>
        <fullName evidence="3">SpoVT-AbrB domain-containing protein</fullName>
    </recommendedName>
</protein>
<dbReference type="EMBL" id="NHSJ01000125">
    <property type="protein sequence ID" value="PPQ27409.1"/>
    <property type="molecule type" value="Genomic_DNA"/>
</dbReference>
<comment type="caution">
    <text evidence="1">The sequence shown here is derived from an EMBL/GenBank/DDBJ whole genome shotgun (WGS) entry which is preliminary data.</text>
</comment>
<accession>A0A2S6MYI3</accession>
<keyword evidence="2" id="KW-1185">Reference proteome</keyword>
<dbReference type="InterPro" id="IPR037914">
    <property type="entry name" value="SpoVT-AbrB_sf"/>
</dbReference>
<name>A0A2S6MYI3_9HYPH</name>
<gene>
    <name evidence="1" type="ORF">CCR94_20245</name>
</gene>
<evidence type="ECO:0000313" key="2">
    <source>
        <dbReference type="Proteomes" id="UP000239089"/>
    </source>
</evidence>
<reference evidence="1 2" key="1">
    <citation type="journal article" date="2018" name="Arch. Microbiol.">
        <title>New insights into the metabolic potential of the phototrophic purple bacterium Rhodopila globiformis DSM 161(T) from its draft genome sequence and evidence for a vanadium-dependent nitrogenase.</title>
        <authorList>
            <person name="Imhoff J.F."/>
            <person name="Rahn T."/>
            <person name="Kunzel S."/>
            <person name="Neulinger S.C."/>
        </authorList>
    </citation>
    <scope>NUCLEOTIDE SEQUENCE [LARGE SCALE GENOMIC DNA]</scope>
    <source>
        <strain evidence="1 2">DSM 16996</strain>
    </source>
</reference>
<dbReference type="SUPFAM" id="SSF89447">
    <property type="entry name" value="AbrB/MazE/MraZ-like"/>
    <property type="match status" value="1"/>
</dbReference>
<organism evidence="1 2">
    <name type="scientific">Rhodoblastus sphagnicola</name>
    <dbReference type="NCBI Taxonomy" id="333368"/>
    <lineage>
        <taxon>Bacteria</taxon>
        <taxon>Pseudomonadati</taxon>
        <taxon>Pseudomonadota</taxon>
        <taxon>Alphaproteobacteria</taxon>
        <taxon>Hyphomicrobiales</taxon>
        <taxon>Rhodoblastaceae</taxon>
        <taxon>Rhodoblastus</taxon>
    </lineage>
</organism>
<sequence>MTALQLTAVGGLTGVIIPEEILARPKVAKGDSLYLVEAPDGSFRLTPRDLSFARKMALAACAAFLRAHAAPR</sequence>
<evidence type="ECO:0000313" key="1">
    <source>
        <dbReference type="EMBL" id="PPQ27409.1"/>
    </source>
</evidence>
<dbReference type="AlphaFoldDB" id="A0A2S6MYI3"/>
<dbReference type="OrthoDB" id="5459182at2"/>
<evidence type="ECO:0008006" key="3">
    <source>
        <dbReference type="Google" id="ProtNLM"/>
    </source>
</evidence>
<dbReference type="Proteomes" id="UP000239089">
    <property type="component" value="Unassembled WGS sequence"/>
</dbReference>